<reference evidence="1" key="1">
    <citation type="submission" date="2023-05" db="EMBL/GenBank/DDBJ databases">
        <title>Nepenthes gracilis genome sequencing.</title>
        <authorList>
            <person name="Fukushima K."/>
        </authorList>
    </citation>
    <scope>NUCLEOTIDE SEQUENCE</scope>
    <source>
        <strain evidence="1">SING2019-196</strain>
    </source>
</reference>
<dbReference type="EMBL" id="BSYO01000002">
    <property type="protein sequence ID" value="GMH00300.1"/>
    <property type="molecule type" value="Genomic_DNA"/>
</dbReference>
<dbReference type="AlphaFoldDB" id="A0AAD3P3G1"/>
<dbReference type="Proteomes" id="UP001279734">
    <property type="component" value="Unassembled WGS sequence"/>
</dbReference>
<sequence length="139" mass="15850">MKKNKKLCFIFPLRYVQSSLFGSFTGLLMFSSQLHIDGVVDGHLRQERLLSTFPFHWLCDFYKMLWRAAEAIFLGGFQVENGSSENMEKLQKDLEEDKDTIRAVVIALLITLLGYRLGHGFCELDILTKPSTGVVSRSV</sequence>
<protein>
    <submittedName>
        <fullName evidence="1">Uncharacterized protein</fullName>
    </submittedName>
</protein>
<comment type="caution">
    <text evidence="1">The sequence shown here is derived from an EMBL/GenBank/DDBJ whole genome shotgun (WGS) entry which is preliminary data.</text>
</comment>
<gene>
    <name evidence="1" type="ORF">Nepgr_002139</name>
</gene>
<proteinExistence type="predicted"/>
<accession>A0AAD3P3G1</accession>
<evidence type="ECO:0000313" key="2">
    <source>
        <dbReference type="Proteomes" id="UP001279734"/>
    </source>
</evidence>
<keyword evidence="2" id="KW-1185">Reference proteome</keyword>
<organism evidence="1 2">
    <name type="scientific">Nepenthes gracilis</name>
    <name type="common">Slender pitcher plant</name>
    <dbReference type="NCBI Taxonomy" id="150966"/>
    <lineage>
        <taxon>Eukaryota</taxon>
        <taxon>Viridiplantae</taxon>
        <taxon>Streptophyta</taxon>
        <taxon>Embryophyta</taxon>
        <taxon>Tracheophyta</taxon>
        <taxon>Spermatophyta</taxon>
        <taxon>Magnoliopsida</taxon>
        <taxon>eudicotyledons</taxon>
        <taxon>Gunneridae</taxon>
        <taxon>Pentapetalae</taxon>
        <taxon>Caryophyllales</taxon>
        <taxon>Nepenthaceae</taxon>
        <taxon>Nepenthes</taxon>
    </lineage>
</organism>
<name>A0AAD3P3G1_NEPGR</name>
<evidence type="ECO:0000313" key="1">
    <source>
        <dbReference type="EMBL" id="GMH00300.1"/>
    </source>
</evidence>